<keyword evidence="3" id="KW-1185">Reference proteome</keyword>
<feature type="chain" id="PRO_5045700626" evidence="1">
    <location>
        <begin position="21"/>
        <end position="95"/>
    </location>
</feature>
<dbReference type="EMBL" id="CP101740">
    <property type="protein sequence ID" value="UUL82824.1"/>
    <property type="molecule type" value="Genomic_DNA"/>
</dbReference>
<evidence type="ECO:0000256" key="1">
    <source>
        <dbReference type="SAM" id="SignalP"/>
    </source>
</evidence>
<sequence>MTIKLAAALAATLIAAPALADDVRQDKFTRDGQTYAYTIDRQEDSVVLSGRTLPQGDNFRFVVRGRTVRGNVEGRPVNFRIDKPLVAAPIQTAAR</sequence>
<gene>
    <name evidence="2" type="ORF">NMP03_00845</name>
</gene>
<name>A0ABY5L776_9SPHN</name>
<dbReference type="RefSeq" id="WP_256506677.1">
    <property type="nucleotide sequence ID" value="NZ_CP101740.1"/>
</dbReference>
<protein>
    <submittedName>
        <fullName evidence="2">Uncharacterized protein</fullName>
    </submittedName>
</protein>
<organism evidence="2 3">
    <name type="scientific">Sphingomonas qomolangmaensis</name>
    <dbReference type="NCBI Taxonomy" id="2918765"/>
    <lineage>
        <taxon>Bacteria</taxon>
        <taxon>Pseudomonadati</taxon>
        <taxon>Pseudomonadota</taxon>
        <taxon>Alphaproteobacteria</taxon>
        <taxon>Sphingomonadales</taxon>
        <taxon>Sphingomonadaceae</taxon>
        <taxon>Sphingomonas</taxon>
    </lineage>
</organism>
<proteinExistence type="predicted"/>
<accession>A0ABY5L776</accession>
<reference evidence="2" key="1">
    <citation type="submission" date="2022-07" db="EMBL/GenBank/DDBJ databases">
        <title>Sphingomonas sp. nov., a novel bacterium isolated from the north slope of the Mount Everest.</title>
        <authorList>
            <person name="Cui X."/>
            <person name="Liu Y."/>
        </authorList>
    </citation>
    <scope>NUCLEOTIDE SEQUENCE</scope>
    <source>
        <strain evidence="2">S5-59</strain>
    </source>
</reference>
<keyword evidence="1" id="KW-0732">Signal</keyword>
<evidence type="ECO:0000313" key="2">
    <source>
        <dbReference type="EMBL" id="UUL82824.1"/>
    </source>
</evidence>
<evidence type="ECO:0000313" key="3">
    <source>
        <dbReference type="Proteomes" id="UP001058533"/>
    </source>
</evidence>
<feature type="signal peptide" evidence="1">
    <location>
        <begin position="1"/>
        <end position="20"/>
    </location>
</feature>
<dbReference type="Proteomes" id="UP001058533">
    <property type="component" value="Chromosome"/>
</dbReference>